<dbReference type="NCBIfam" id="TIGR00254">
    <property type="entry name" value="GGDEF"/>
    <property type="match status" value="1"/>
</dbReference>
<dbReference type="InterPro" id="IPR043128">
    <property type="entry name" value="Rev_trsase/Diguanyl_cyclase"/>
</dbReference>
<dbReference type="PROSITE" id="PS50887">
    <property type="entry name" value="GGDEF"/>
    <property type="match status" value="1"/>
</dbReference>
<dbReference type="InterPro" id="IPR029016">
    <property type="entry name" value="GAF-like_dom_sf"/>
</dbReference>
<dbReference type="Gene3D" id="3.30.450.40">
    <property type="match status" value="1"/>
</dbReference>
<dbReference type="Pfam" id="PF13185">
    <property type="entry name" value="GAF_2"/>
    <property type="match status" value="1"/>
</dbReference>
<proteinExistence type="predicted"/>
<dbReference type="InterPro" id="IPR029787">
    <property type="entry name" value="Nucleotide_cyclase"/>
</dbReference>
<dbReference type="PANTHER" id="PTHR45138:SF9">
    <property type="entry name" value="DIGUANYLATE CYCLASE DGCM-RELATED"/>
    <property type="match status" value="1"/>
</dbReference>
<evidence type="ECO:0000313" key="4">
    <source>
        <dbReference type="Proteomes" id="UP001332192"/>
    </source>
</evidence>
<dbReference type="SMART" id="SM00267">
    <property type="entry name" value="GGDEF"/>
    <property type="match status" value="1"/>
</dbReference>
<feature type="compositionally biased region" description="Low complexity" evidence="1">
    <location>
        <begin position="1"/>
        <end position="18"/>
    </location>
</feature>
<dbReference type="Gene3D" id="3.30.70.270">
    <property type="match status" value="1"/>
</dbReference>
<keyword evidence="3" id="KW-0808">Transferase</keyword>
<dbReference type="PANTHER" id="PTHR45138">
    <property type="entry name" value="REGULATORY COMPONENTS OF SENSORY TRANSDUCTION SYSTEM"/>
    <property type="match status" value="1"/>
</dbReference>
<reference evidence="3 4" key="1">
    <citation type="journal article" date="2024" name="Front. Microbiol.">
        <title>Novel thermophilic genera Geochorda gen. nov. and Carboxydochorda gen. nov. from the deep terrestrial subsurface reveal the ecophysiological diversity in the class Limnochordia.</title>
        <authorList>
            <person name="Karnachuk O.V."/>
            <person name="Lukina A.P."/>
            <person name="Avakyan M.R."/>
            <person name="Kadnikov V.V."/>
            <person name="Begmatov S."/>
            <person name="Beletsky A.V."/>
            <person name="Vlasova K.G."/>
            <person name="Novikov A.A."/>
            <person name="Shcherbakova V.A."/>
            <person name="Mardanov A.V."/>
            <person name="Ravin N.V."/>
        </authorList>
    </citation>
    <scope>NUCLEOTIDE SEQUENCE [LARGE SCALE GENOMIC DNA]</scope>
    <source>
        <strain evidence="3 4">L945</strain>
    </source>
</reference>
<feature type="region of interest" description="Disordered" evidence="1">
    <location>
        <begin position="1"/>
        <end position="24"/>
    </location>
</feature>
<evidence type="ECO:0000259" key="2">
    <source>
        <dbReference type="PROSITE" id="PS50887"/>
    </source>
</evidence>
<keyword evidence="4" id="KW-1185">Reference proteome</keyword>
<evidence type="ECO:0000256" key="1">
    <source>
        <dbReference type="SAM" id="MobiDB-lite"/>
    </source>
</evidence>
<organism evidence="3 4">
    <name type="scientific">Carboxydichorda subterranea</name>
    <dbReference type="NCBI Taxonomy" id="3109565"/>
    <lineage>
        <taxon>Bacteria</taxon>
        <taxon>Bacillati</taxon>
        <taxon>Bacillota</taxon>
        <taxon>Limnochordia</taxon>
        <taxon>Limnochordales</taxon>
        <taxon>Geochordaceae</taxon>
        <taxon>Carboxydichorda</taxon>
    </lineage>
</organism>
<dbReference type="EC" id="2.7.7.65" evidence="3"/>
<protein>
    <submittedName>
        <fullName evidence="3">Sensor domain-containing diguanylate cyclase</fullName>
        <ecNumber evidence="3">2.7.7.65</ecNumber>
    </submittedName>
</protein>
<dbReference type="Proteomes" id="UP001332192">
    <property type="component" value="Chromosome"/>
</dbReference>
<dbReference type="Pfam" id="PF00990">
    <property type="entry name" value="GGDEF"/>
    <property type="match status" value="1"/>
</dbReference>
<accession>A0ABZ1BZ92</accession>
<dbReference type="InterPro" id="IPR000160">
    <property type="entry name" value="GGDEF_dom"/>
</dbReference>
<dbReference type="SUPFAM" id="SSF55073">
    <property type="entry name" value="Nucleotide cyclase"/>
    <property type="match status" value="1"/>
</dbReference>
<feature type="compositionally biased region" description="Pro residues" evidence="1">
    <location>
        <begin position="521"/>
        <end position="536"/>
    </location>
</feature>
<feature type="region of interest" description="Disordered" evidence="1">
    <location>
        <begin position="510"/>
        <end position="536"/>
    </location>
</feature>
<keyword evidence="3" id="KW-0548">Nucleotidyltransferase</keyword>
<dbReference type="GO" id="GO:0052621">
    <property type="term" value="F:diguanylate cyclase activity"/>
    <property type="evidence" value="ECO:0007669"/>
    <property type="project" value="UniProtKB-EC"/>
</dbReference>
<dbReference type="SUPFAM" id="SSF55781">
    <property type="entry name" value="GAF domain-like"/>
    <property type="match status" value="1"/>
</dbReference>
<dbReference type="RefSeq" id="WP_324717125.1">
    <property type="nucleotide sequence ID" value="NZ_CP141615.1"/>
</dbReference>
<dbReference type="EMBL" id="CP141615">
    <property type="protein sequence ID" value="WRP17855.1"/>
    <property type="molecule type" value="Genomic_DNA"/>
</dbReference>
<dbReference type="CDD" id="cd01949">
    <property type="entry name" value="GGDEF"/>
    <property type="match status" value="1"/>
</dbReference>
<dbReference type="InterPro" id="IPR050469">
    <property type="entry name" value="Diguanylate_Cyclase"/>
</dbReference>
<feature type="domain" description="GGDEF" evidence="2">
    <location>
        <begin position="385"/>
        <end position="519"/>
    </location>
</feature>
<sequence length="536" mass="57637">MNAEAAGGSSRCAGGRSSPPDGREHWRALAGEATAVLALFLVAAQGRPAPLVVAAGYALAGLLAWAGIRTRNAAWEWGAAAASLAGILGGARLVPASFAPEAAALGLMLWGVTWGLRLSPARPWGPVLGAWMLLGLEAWLGAGNGTAVAHYRGLHLGLWTGAAVLQAWLAGRLASRTEAQSRQRARHLATLHEITRAMARPMQLEPLFETIHREVSRVMSADAFIIALYEAEHQLLHAAFIYDKGMRYPAQRYPADEGPTAEVVRTGKPLFLNRGPEEMARPVPGKRIIGAPEEPLSVIIVPMTLEGKVLGTISAQSYRPRAYTTEDFELLATIAGQAAVYVQNARLYERTAELALTDPMTGLGNARMLQQTLEQELARCRRSGRPLSLIMFDSDDLKQVNDRYGHLVGDRFLNLLADIIRTRVRAGDVVTRYAGDEFVVILPEARMDEATRVAERIVSAVASTPLVTESGEKVYTTISAGVASYPECAETGTDLMWSVDRALYASKQAGKGRITCSKPRGAPPPVKTSDQPPPSA</sequence>
<dbReference type="InterPro" id="IPR003018">
    <property type="entry name" value="GAF"/>
</dbReference>
<dbReference type="SMART" id="SM00065">
    <property type="entry name" value="GAF"/>
    <property type="match status" value="1"/>
</dbReference>
<gene>
    <name evidence="3" type="ORF">U7230_02250</name>
</gene>
<evidence type="ECO:0000313" key="3">
    <source>
        <dbReference type="EMBL" id="WRP17855.1"/>
    </source>
</evidence>
<name>A0ABZ1BZ92_9FIRM</name>